<comment type="caution">
    <text evidence="2">The sequence shown here is derived from an EMBL/GenBank/DDBJ whole genome shotgun (WGS) entry which is preliminary data.</text>
</comment>
<protein>
    <submittedName>
        <fullName evidence="2">Uncharacterized protein</fullName>
    </submittedName>
</protein>
<evidence type="ECO:0000313" key="2">
    <source>
        <dbReference type="EMBL" id="KAH0538669.1"/>
    </source>
</evidence>
<keyword evidence="3" id="KW-1185">Reference proteome</keyword>
<feature type="region of interest" description="Disordered" evidence="1">
    <location>
        <begin position="1"/>
        <end position="30"/>
    </location>
</feature>
<evidence type="ECO:0000313" key="3">
    <source>
        <dbReference type="Proteomes" id="UP000698800"/>
    </source>
</evidence>
<sequence>MSEPFDFDFSRLSRTIRPASAERKPQNQSLVTREEALVLQTEQQSATEAYINSLLTIDEMFPSERDSANTQNNNAGLVENQKEKREDKKKSNSEGKRKRRGGKREREFKTLKKQISKMNREVGRVGKMVEKELTAKNKSPDIIKRMVATAEEAGLMVFGLARI</sequence>
<accession>A0A9P8I1P5</accession>
<name>A0A9P8I1P5_9PEZI</name>
<dbReference type="EMBL" id="JAGHQL010000100">
    <property type="protein sequence ID" value="KAH0538669.1"/>
    <property type="molecule type" value="Genomic_DNA"/>
</dbReference>
<proteinExistence type="predicted"/>
<dbReference type="Proteomes" id="UP000698800">
    <property type="component" value="Unassembled WGS sequence"/>
</dbReference>
<feature type="compositionally biased region" description="Basic and acidic residues" evidence="1">
    <location>
        <begin position="80"/>
        <end position="95"/>
    </location>
</feature>
<reference evidence="2" key="1">
    <citation type="submission" date="2021-03" db="EMBL/GenBank/DDBJ databases">
        <title>Comparative genomics and phylogenomic investigation of the class Geoglossomycetes provide insights into ecological specialization and systematics.</title>
        <authorList>
            <person name="Melie T."/>
            <person name="Pirro S."/>
            <person name="Miller A.N."/>
            <person name="Quandt A."/>
        </authorList>
    </citation>
    <scope>NUCLEOTIDE SEQUENCE</scope>
    <source>
        <strain evidence="2">GBOQ0MN5Z8</strain>
    </source>
</reference>
<evidence type="ECO:0000256" key="1">
    <source>
        <dbReference type="SAM" id="MobiDB-lite"/>
    </source>
</evidence>
<dbReference type="AlphaFoldDB" id="A0A9P8I1P5"/>
<gene>
    <name evidence="2" type="ORF">FGG08_004744</name>
</gene>
<feature type="region of interest" description="Disordered" evidence="1">
    <location>
        <begin position="62"/>
        <end position="109"/>
    </location>
</feature>
<organism evidence="2 3">
    <name type="scientific">Glutinoglossum americanum</name>
    <dbReference type="NCBI Taxonomy" id="1670608"/>
    <lineage>
        <taxon>Eukaryota</taxon>
        <taxon>Fungi</taxon>
        <taxon>Dikarya</taxon>
        <taxon>Ascomycota</taxon>
        <taxon>Pezizomycotina</taxon>
        <taxon>Geoglossomycetes</taxon>
        <taxon>Geoglossales</taxon>
        <taxon>Geoglossaceae</taxon>
        <taxon>Glutinoglossum</taxon>
    </lineage>
</organism>